<sequence>MTKAVIKGVLAIFFIVSCSKNNKSEQVNSEKLSKINKIKIAEKTIFPDFIHLSETDFEKFANGENSKWFRFKNQKLFFIPYTDYSITTLILTDEPLKNKKLIELMKADKIMVEDSLNSIETTEIQTDKKIKLGMSKIFVEKIYGKPDSTKINNGNETLYWTFTMNENRNNYEFGNLKPFVHDGLEFSAEMIFKNSKLKTLIYNYQIP</sequence>
<accession>A0A1E5UF30</accession>
<dbReference type="PATRIC" id="fig|237258.4.peg.2003"/>
<proteinExistence type="predicted"/>
<organism evidence="1 2">
    <name type="scientific">Cloacibacterium normanense</name>
    <dbReference type="NCBI Taxonomy" id="237258"/>
    <lineage>
        <taxon>Bacteria</taxon>
        <taxon>Pseudomonadati</taxon>
        <taxon>Bacteroidota</taxon>
        <taxon>Flavobacteriia</taxon>
        <taxon>Flavobacteriales</taxon>
        <taxon>Weeksellaceae</taxon>
    </lineage>
</organism>
<dbReference type="EMBL" id="MKGI01000038">
    <property type="protein sequence ID" value="OEL11521.1"/>
    <property type="molecule type" value="Genomic_DNA"/>
</dbReference>
<keyword evidence="2" id="KW-1185">Reference proteome</keyword>
<dbReference type="AlphaFoldDB" id="A0A1E5UF30"/>
<dbReference type="OrthoDB" id="355696at117743"/>
<name>A0A1E5UF30_9FLAO</name>
<dbReference type="KEGG" id="cnr:EB819_03175"/>
<dbReference type="PROSITE" id="PS51257">
    <property type="entry name" value="PROKAR_LIPOPROTEIN"/>
    <property type="match status" value="1"/>
</dbReference>
<evidence type="ECO:0000313" key="1">
    <source>
        <dbReference type="EMBL" id="OEL11521.1"/>
    </source>
</evidence>
<protein>
    <submittedName>
        <fullName evidence="1">Putative lipoprotein</fullName>
    </submittedName>
</protein>
<gene>
    <name evidence="1" type="ORF">BHF72_2010</name>
</gene>
<comment type="caution">
    <text evidence="1">The sequence shown here is derived from an EMBL/GenBank/DDBJ whole genome shotgun (WGS) entry which is preliminary data.</text>
</comment>
<keyword evidence="1" id="KW-0449">Lipoprotein</keyword>
<dbReference type="Proteomes" id="UP000095601">
    <property type="component" value="Unassembled WGS sequence"/>
</dbReference>
<evidence type="ECO:0000313" key="2">
    <source>
        <dbReference type="Proteomes" id="UP000095601"/>
    </source>
</evidence>
<reference evidence="1 2" key="1">
    <citation type="submission" date="2016-09" db="EMBL/GenBank/DDBJ databases">
        <authorList>
            <person name="Capua I."/>
            <person name="De Benedictis P."/>
            <person name="Joannis T."/>
            <person name="Lombin L.H."/>
            <person name="Cattoli G."/>
        </authorList>
    </citation>
    <scope>NUCLEOTIDE SEQUENCE [LARGE SCALE GENOMIC DNA]</scope>
    <source>
        <strain evidence="1 2">NRS-1</strain>
    </source>
</reference>
<dbReference type="RefSeq" id="WP_069797993.1">
    <property type="nucleotide sequence ID" value="NZ_CP034157.1"/>
</dbReference>